<dbReference type="EMBL" id="MU153406">
    <property type="protein sequence ID" value="KAF9439793.1"/>
    <property type="molecule type" value="Genomic_DNA"/>
</dbReference>
<feature type="region of interest" description="Disordered" evidence="1">
    <location>
        <begin position="27"/>
        <end position="46"/>
    </location>
</feature>
<comment type="caution">
    <text evidence="2">The sequence shown here is derived from an EMBL/GenBank/DDBJ whole genome shotgun (WGS) entry which is preliminary data.</text>
</comment>
<gene>
    <name evidence="2" type="ORF">P691DRAFT_768865</name>
</gene>
<dbReference type="AlphaFoldDB" id="A0A9P6BVQ6"/>
<evidence type="ECO:0000313" key="3">
    <source>
        <dbReference type="Proteomes" id="UP000807342"/>
    </source>
</evidence>
<sequence length="123" mass="14045">MDSSTHLVAKKHTFSNLTLPQNFHNLTTNYDTDPNPDYDADYNRDSDSDISDYDTDIHPYDPTFNNCFNEIYSPDFNDDYHIKDLAPSLSNCISIKQIPCCDHTNILCPKKIQCFSINVSSSP</sequence>
<keyword evidence="3" id="KW-1185">Reference proteome</keyword>
<evidence type="ECO:0000313" key="2">
    <source>
        <dbReference type="EMBL" id="KAF9439793.1"/>
    </source>
</evidence>
<organism evidence="2 3">
    <name type="scientific">Macrolepiota fuliginosa MF-IS2</name>
    <dbReference type="NCBI Taxonomy" id="1400762"/>
    <lineage>
        <taxon>Eukaryota</taxon>
        <taxon>Fungi</taxon>
        <taxon>Dikarya</taxon>
        <taxon>Basidiomycota</taxon>
        <taxon>Agaricomycotina</taxon>
        <taxon>Agaricomycetes</taxon>
        <taxon>Agaricomycetidae</taxon>
        <taxon>Agaricales</taxon>
        <taxon>Agaricineae</taxon>
        <taxon>Agaricaceae</taxon>
        <taxon>Macrolepiota</taxon>
    </lineage>
</organism>
<reference evidence="2" key="1">
    <citation type="submission" date="2020-11" db="EMBL/GenBank/DDBJ databases">
        <authorList>
            <consortium name="DOE Joint Genome Institute"/>
            <person name="Ahrendt S."/>
            <person name="Riley R."/>
            <person name="Andreopoulos W."/>
            <person name="Labutti K."/>
            <person name="Pangilinan J."/>
            <person name="Ruiz-Duenas F.J."/>
            <person name="Barrasa J.M."/>
            <person name="Sanchez-Garcia M."/>
            <person name="Camarero S."/>
            <person name="Miyauchi S."/>
            <person name="Serrano A."/>
            <person name="Linde D."/>
            <person name="Babiker R."/>
            <person name="Drula E."/>
            <person name="Ayuso-Fernandez I."/>
            <person name="Pacheco R."/>
            <person name="Padilla G."/>
            <person name="Ferreira P."/>
            <person name="Barriuso J."/>
            <person name="Kellner H."/>
            <person name="Castanera R."/>
            <person name="Alfaro M."/>
            <person name="Ramirez L."/>
            <person name="Pisabarro A.G."/>
            <person name="Kuo A."/>
            <person name="Tritt A."/>
            <person name="Lipzen A."/>
            <person name="He G."/>
            <person name="Yan M."/>
            <person name="Ng V."/>
            <person name="Cullen D."/>
            <person name="Martin F."/>
            <person name="Rosso M.-N."/>
            <person name="Henrissat B."/>
            <person name="Hibbett D."/>
            <person name="Martinez A.T."/>
            <person name="Grigoriev I.V."/>
        </authorList>
    </citation>
    <scope>NUCLEOTIDE SEQUENCE</scope>
    <source>
        <strain evidence="2">MF-IS2</strain>
    </source>
</reference>
<protein>
    <submittedName>
        <fullName evidence="2">Uncharacterized protein</fullName>
    </submittedName>
</protein>
<dbReference type="Proteomes" id="UP000807342">
    <property type="component" value="Unassembled WGS sequence"/>
</dbReference>
<name>A0A9P6BVQ6_9AGAR</name>
<evidence type="ECO:0000256" key="1">
    <source>
        <dbReference type="SAM" id="MobiDB-lite"/>
    </source>
</evidence>
<proteinExistence type="predicted"/>
<accession>A0A9P6BVQ6</accession>